<dbReference type="PANTHER" id="PTHR33205:SF1">
    <property type="entry name" value="TRANSMEMBRANE PROTEIN"/>
    <property type="match status" value="1"/>
</dbReference>
<feature type="region of interest" description="Disordered" evidence="1">
    <location>
        <begin position="227"/>
        <end position="283"/>
    </location>
</feature>
<feature type="region of interest" description="Disordered" evidence="1">
    <location>
        <begin position="753"/>
        <end position="777"/>
    </location>
</feature>
<feature type="compositionally biased region" description="Gly residues" evidence="1">
    <location>
        <begin position="602"/>
        <end position="618"/>
    </location>
</feature>
<sequence>MSADRGSKATRHLQYPAADLSRPQRIQIAGSELCFRAPPPTSPPPRAPPRHALGSRKAPNGVGKQAGGRWRREEPTSADQKSNAGYERFGCHKPLIPVMCRPSQTPHRQCLPLIGRLGRGEAFEPKGGAMPHPTNGISPPKGPLQSVPSPGIADDPPRQGAARAVHRQPTGSTGTPRPALEPILFPVTDPFCRLPLPTLFHRPEAVHLGDLARYEYDQARAHSVLRIFKGPPGAPTPRRRGGALPSRWTLPPAEPLPGVGRLLNRKDNSSRGPRRRLRLPLTLPPTATPRSGILTRFLFEICTDGRPPQCSRPRFFHGQPPSLLLIEVRLLPRRPVCSHSTLLEDLGRSTVQPARGSRQSASFCAFTGLVASLTRTHVVDSLVRVSRRVEWGARWPTPRAPGCHEGTPAEVATTLLGSQTTIRWRDHPPGLGRLADSLPPLTEFTASIWAAFPNNPTSPTTPAGDRVRAQRVVTLSLGAPFHGTCAVPSQGRFADYTIQRAKSRRFSYRALPPFAAATRGILLVFPPDLGSHPSKASVTEATAGGGPFEPGPRHPLRATQGQGGRSHHCRAGRPWGKVFFSQPRQGGGRPSARRRLTTADRLGGGQGTGGENTPGGRPGRCTLDLVASGATYAQRLDGSRDSAIHTKYRDFATLFIDARAKISAVESRLGYRVRGRTAATASSSFGLAQIARKWLFGVAAPTVRWVADAEPAGRRVANAGGEGFDGRCDSPPLRRRWASWCSSLAWSRRFAESTNDPSAGSVDFSQTLSGGEPPTPPLIQHFTDHSIDYPARRQGYRLAEYISCSAARPVTSKGITAPVIASNFRGLNAIVPLRSWPGGSPPHS</sequence>
<dbReference type="PANTHER" id="PTHR33205">
    <property type="entry name" value="TRANSMEMBRANE PROTEIN"/>
    <property type="match status" value="1"/>
</dbReference>
<evidence type="ECO:0000256" key="1">
    <source>
        <dbReference type="SAM" id="MobiDB-lite"/>
    </source>
</evidence>
<proteinExistence type="predicted"/>
<keyword evidence="3" id="KW-1185">Reference proteome</keyword>
<feature type="region of interest" description="Disordered" evidence="1">
    <location>
        <begin position="533"/>
        <end position="618"/>
    </location>
</feature>
<dbReference type="Proteomes" id="UP000825729">
    <property type="component" value="Unassembled WGS sequence"/>
</dbReference>
<feature type="region of interest" description="Disordered" evidence="1">
    <location>
        <begin position="1"/>
        <end position="85"/>
    </location>
</feature>
<protein>
    <submittedName>
        <fullName evidence="2">Uncharacterized protein</fullName>
    </submittedName>
</protein>
<organism evidence="2 3">
    <name type="scientific">Aristolochia fimbriata</name>
    <name type="common">White veined hardy Dutchman's pipe vine</name>
    <dbReference type="NCBI Taxonomy" id="158543"/>
    <lineage>
        <taxon>Eukaryota</taxon>
        <taxon>Viridiplantae</taxon>
        <taxon>Streptophyta</taxon>
        <taxon>Embryophyta</taxon>
        <taxon>Tracheophyta</taxon>
        <taxon>Spermatophyta</taxon>
        <taxon>Magnoliopsida</taxon>
        <taxon>Magnoliidae</taxon>
        <taxon>Piperales</taxon>
        <taxon>Aristolochiaceae</taxon>
        <taxon>Aristolochia</taxon>
    </lineage>
</organism>
<feature type="region of interest" description="Disordered" evidence="1">
    <location>
        <begin position="133"/>
        <end position="180"/>
    </location>
</feature>
<gene>
    <name evidence="2" type="ORF">H6P81_021709</name>
</gene>
<evidence type="ECO:0000313" key="3">
    <source>
        <dbReference type="Proteomes" id="UP000825729"/>
    </source>
</evidence>
<feature type="compositionally biased region" description="Pro residues" evidence="1">
    <location>
        <begin position="37"/>
        <end position="47"/>
    </location>
</feature>
<dbReference type="EMBL" id="JAINDJ010000158">
    <property type="protein sequence ID" value="KAG9438353.1"/>
    <property type="molecule type" value="Genomic_DNA"/>
</dbReference>
<feature type="compositionally biased region" description="Polar residues" evidence="1">
    <location>
        <begin position="753"/>
        <end position="769"/>
    </location>
</feature>
<dbReference type="AlphaFoldDB" id="A0AAV7DP76"/>
<accession>A0AAV7DP76</accession>
<reference evidence="2 3" key="1">
    <citation type="submission" date="2021-07" db="EMBL/GenBank/DDBJ databases">
        <title>The Aristolochia fimbriata genome: insights into angiosperm evolution, floral development and chemical biosynthesis.</title>
        <authorList>
            <person name="Jiao Y."/>
        </authorList>
    </citation>
    <scope>NUCLEOTIDE SEQUENCE [LARGE SCALE GENOMIC DNA]</scope>
    <source>
        <strain evidence="2">IBCAS-2021</strain>
        <tissue evidence="2">Leaf</tissue>
    </source>
</reference>
<comment type="caution">
    <text evidence="2">The sequence shown here is derived from an EMBL/GenBank/DDBJ whole genome shotgun (WGS) entry which is preliminary data.</text>
</comment>
<evidence type="ECO:0000313" key="2">
    <source>
        <dbReference type="EMBL" id="KAG9438353.1"/>
    </source>
</evidence>
<name>A0AAV7DP76_ARIFI</name>